<dbReference type="SUPFAM" id="SSF51366">
    <property type="entry name" value="Ribulose-phoshate binding barrel"/>
    <property type="match status" value="1"/>
</dbReference>
<dbReference type="EC" id="4.1.1.48" evidence="8"/>
<evidence type="ECO:0000259" key="9">
    <source>
        <dbReference type="Pfam" id="PF00218"/>
    </source>
</evidence>
<dbReference type="Pfam" id="PF00218">
    <property type="entry name" value="IGPS"/>
    <property type="match status" value="1"/>
</dbReference>
<feature type="domain" description="Indole-3-glycerol phosphate synthase" evidence="9">
    <location>
        <begin position="4"/>
        <end position="254"/>
    </location>
</feature>
<protein>
    <recommendedName>
        <fullName evidence="8">Indole-3-glycerol phosphate synthase</fullName>
        <shortName evidence="8">IGPS</shortName>
        <ecNumber evidence="8">4.1.1.48</ecNumber>
    </recommendedName>
</protein>
<organism evidence="10 11">
    <name type="scientific">Sporosarcina contaminans</name>
    <dbReference type="NCBI Taxonomy" id="633403"/>
    <lineage>
        <taxon>Bacteria</taxon>
        <taxon>Bacillati</taxon>
        <taxon>Bacillota</taxon>
        <taxon>Bacilli</taxon>
        <taxon>Bacillales</taxon>
        <taxon>Caryophanaceae</taxon>
        <taxon>Sporosarcina</taxon>
    </lineage>
</organism>
<keyword evidence="11" id="KW-1185">Reference proteome</keyword>
<dbReference type="InterPro" id="IPR001468">
    <property type="entry name" value="Indole-3-GlycerolPSynthase_CS"/>
</dbReference>
<evidence type="ECO:0000256" key="1">
    <source>
        <dbReference type="ARBA" id="ARBA00001633"/>
    </source>
</evidence>
<dbReference type="InterPro" id="IPR011060">
    <property type="entry name" value="RibuloseP-bd_barrel"/>
</dbReference>
<evidence type="ECO:0000256" key="6">
    <source>
        <dbReference type="ARBA" id="ARBA00023141"/>
    </source>
</evidence>
<evidence type="ECO:0000313" key="11">
    <source>
        <dbReference type="Proteomes" id="UP001597231"/>
    </source>
</evidence>
<dbReference type="Gene3D" id="3.20.20.70">
    <property type="entry name" value="Aldolase class I"/>
    <property type="match status" value="1"/>
</dbReference>
<dbReference type="PANTHER" id="PTHR22854">
    <property type="entry name" value="TRYPTOPHAN BIOSYNTHESIS PROTEIN"/>
    <property type="match status" value="1"/>
</dbReference>
<evidence type="ECO:0000313" key="10">
    <source>
        <dbReference type="EMBL" id="MFD1205071.1"/>
    </source>
</evidence>
<keyword evidence="4 8" id="KW-0210">Decarboxylase</keyword>
<dbReference type="InterPro" id="IPR013798">
    <property type="entry name" value="Indole-3-glycerol_P_synth_dom"/>
</dbReference>
<dbReference type="InterPro" id="IPR045186">
    <property type="entry name" value="Indole-3-glycerol_P_synth"/>
</dbReference>
<dbReference type="HAMAP" id="MF_00134_B">
    <property type="entry name" value="IGPS_B"/>
    <property type="match status" value="1"/>
</dbReference>
<evidence type="ECO:0000256" key="2">
    <source>
        <dbReference type="ARBA" id="ARBA00004696"/>
    </source>
</evidence>
<name>A0ABW3TW88_9BACL</name>
<dbReference type="InterPro" id="IPR013785">
    <property type="entry name" value="Aldolase_TIM"/>
</dbReference>
<accession>A0ABW3TW88</accession>
<reference evidence="11" key="1">
    <citation type="journal article" date="2019" name="Int. J. Syst. Evol. Microbiol.">
        <title>The Global Catalogue of Microorganisms (GCM) 10K type strain sequencing project: providing services to taxonomists for standard genome sequencing and annotation.</title>
        <authorList>
            <consortium name="The Broad Institute Genomics Platform"/>
            <consortium name="The Broad Institute Genome Sequencing Center for Infectious Disease"/>
            <person name="Wu L."/>
            <person name="Ma J."/>
        </authorList>
    </citation>
    <scope>NUCLEOTIDE SEQUENCE [LARGE SCALE GENOMIC DNA]</scope>
    <source>
        <strain evidence="11">CCUG 53915</strain>
    </source>
</reference>
<comment type="similarity">
    <text evidence="8">Belongs to the TrpC family.</text>
</comment>
<evidence type="ECO:0000256" key="5">
    <source>
        <dbReference type="ARBA" id="ARBA00022822"/>
    </source>
</evidence>
<keyword evidence="7 8" id="KW-0456">Lyase</keyword>
<evidence type="ECO:0000256" key="7">
    <source>
        <dbReference type="ARBA" id="ARBA00023239"/>
    </source>
</evidence>
<dbReference type="GO" id="GO:0004425">
    <property type="term" value="F:indole-3-glycerol-phosphate synthase activity"/>
    <property type="evidence" value="ECO:0007669"/>
    <property type="project" value="UniProtKB-EC"/>
</dbReference>
<keyword evidence="5 8" id="KW-0822">Tryptophan biosynthesis</keyword>
<proteinExistence type="inferred from homology"/>
<evidence type="ECO:0000256" key="8">
    <source>
        <dbReference type="HAMAP-Rule" id="MF_00134"/>
    </source>
</evidence>
<sequence>MTILERILLSKRLEVKQMLMNVENVSRETFVERPTLFAALKNAEQLQVISEIKRASPSKGEIAFGVDPSVQAQIYEKSGAACISVLTDAPFFKGSFADLSAVAKTVQIPILCKDFIIHEVQIDRAKAAGASVILLIVAALNAESLLRLYRYAMRLGLEVIVEVHDRNEMEQAITVGARIVGVNNRDLRTFEVDLRRTEEIASRFPFGDQHVLISESGIWHPDDARRVAAYGAEAVLVGESLMRSGDAGEAIRSLQVRKVGARV</sequence>
<dbReference type="NCBIfam" id="NF001371">
    <property type="entry name" value="PRK00278.1-3"/>
    <property type="match status" value="1"/>
</dbReference>
<comment type="pathway">
    <text evidence="2 8">Amino-acid biosynthesis; L-tryptophan biosynthesis; L-tryptophan from chorismate: step 4/5.</text>
</comment>
<keyword evidence="3 8" id="KW-0028">Amino-acid biosynthesis</keyword>
<dbReference type="EMBL" id="JBHTLT010000039">
    <property type="protein sequence ID" value="MFD1205071.1"/>
    <property type="molecule type" value="Genomic_DNA"/>
</dbReference>
<comment type="caution">
    <text evidence="10">The sequence shown here is derived from an EMBL/GenBank/DDBJ whole genome shotgun (WGS) entry which is preliminary data.</text>
</comment>
<dbReference type="Proteomes" id="UP001597231">
    <property type="component" value="Unassembled WGS sequence"/>
</dbReference>
<dbReference type="CDD" id="cd00331">
    <property type="entry name" value="IGPS"/>
    <property type="match status" value="1"/>
</dbReference>
<dbReference type="NCBIfam" id="NF001377">
    <property type="entry name" value="PRK00278.2-4"/>
    <property type="match status" value="1"/>
</dbReference>
<gene>
    <name evidence="8 10" type="primary">trpC</name>
    <name evidence="10" type="ORF">ACFQ38_08140</name>
</gene>
<dbReference type="PROSITE" id="PS00614">
    <property type="entry name" value="IGPS"/>
    <property type="match status" value="1"/>
</dbReference>
<keyword evidence="6 8" id="KW-0057">Aromatic amino acid biosynthesis</keyword>
<comment type="catalytic activity">
    <reaction evidence="1 8">
        <text>1-(2-carboxyphenylamino)-1-deoxy-D-ribulose 5-phosphate + H(+) = (1S,2R)-1-C-(indol-3-yl)glycerol 3-phosphate + CO2 + H2O</text>
        <dbReference type="Rhea" id="RHEA:23476"/>
        <dbReference type="ChEBI" id="CHEBI:15377"/>
        <dbReference type="ChEBI" id="CHEBI:15378"/>
        <dbReference type="ChEBI" id="CHEBI:16526"/>
        <dbReference type="ChEBI" id="CHEBI:58613"/>
        <dbReference type="ChEBI" id="CHEBI:58866"/>
        <dbReference type="EC" id="4.1.1.48"/>
    </reaction>
</comment>
<dbReference type="HAMAP" id="MF_00134_A">
    <property type="entry name" value="IGPS_A"/>
    <property type="match status" value="1"/>
</dbReference>
<dbReference type="PANTHER" id="PTHR22854:SF2">
    <property type="entry name" value="INDOLE-3-GLYCEROL-PHOSPHATE SYNTHASE"/>
    <property type="match status" value="1"/>
</dbReference>
<evidence type="ECO:0000256" key="3">
    <source>
        <dbReference type="ARBA" id="ARBA00022605"/>
    </source>
</evidence>
<evidence type="ECO:0000256" key="4">
    <source>
        <dbReference type="ARBA" id="ARBA00022793"/>
    </source>
</evidence>
<dbReference type="RefSeq" id="WP_336824915.1">
    <property type="nucleotide sequence ID" value="NZ_JBHTLT010000039.1"/>
</dbReference>